<accession>A0ABZ0PYE4</accession>
<proteinExistence type="predicted"/>
<dbReference type="EMBL" id="CP137892">
    <property type="protein sequence ID" value="WPC06238.1"/>
    <property type="molecule type" value="Genomic_DNA"/>
</dbReference>
<keyword evidence="2" id="KW-1185">Reference proteome</keyword>
<dbReference type="Proteomes" id="UP001305928">
    <property type="component" value="Chromosome"/>
</dbReference>
<protein>
    <submittedName>
        <fullName evidence="1">Uncharacterized protein</fullName>
    </submittedName>
</protein>
<reference evidence="1 2" key="1">
    <citation type="submission" date="2023-11" db="EMBL/GenBank/DDBJ databases">
        <title>Complete genome of Pseudomonas benzenivorans BA3361.</title>
        <authorList>
            <person name="Shin S.Y."/>
            <person name="Song J."/>
            <person name="Kang H."/>
        </authorList>
    </citation>
    <scope>NUCLEOTIDE SEQUENCE [LARGE SCALE GENOMIC DNA]</scope>
    <source>
        <strain evidence="1 2">HNIBRBA3361</strain>
    </source>
</reference>
<dbReference type="RefSeq" id="WP_318645419.1">
    <property type="nucleotide sequence ID" value="NZ_CP137892.1"/>
</dbReference>
<name>A0ABZ0PYE4_9PSED</name>
<evidence type="ECO:0000313" key="2">
    <source>
        <dbReference type="Proteomes" id="UP001305928"/>
    </source>
</evidence>
<organism evidence="1 2">
    <name type="scientific">Pseudomonas benzenivorans</name>
    <dbReference type="NCBI Taxonomy" id="556533"/>
    <lineage>
        <taxon>Bacteria</taxon>
        <taxon>Pseudomonadati</taxon>
        <taxon>Pseudomonadota</taxon>
        <taxon>Gammaproteobacteria</taxon>
        <taxon>Pseudomonadales</taxon>
        <taxon>Pseudomonadaceae</taxon>
        <taxon>Pseudomonas</taxon>
    </lineage>
</organism>
<evidence type="ECO:0000313" key="1">
    <source>
        <dbReference type="EMBL" id="WPC06238.1"/>
    </source>
</evidence>
<gene>
    <name evidence="1" type="ORF">SBP02_05655</name>
</gene>
<sequence>MKVATPPTLAQFDDPARAGIPARRETFPSGQTVFTVLNVPVSADELLMVGKVCDRLSQVFHSDHTSWDERSGGASTGRAC</sequence>